<dbReference type="EMBL" id="FWWV01000040">
    <property type="protein sequence ID" value="SMB87936.1"/>
    <property type="molecule type" value="Genomic_DNA"/>
</dbReference>
<dbReference type="Proteomes" id="UP000192408">
    <property type="component" value="Unassembled WGS sequence"/>
</dbReference>
<evidence type="ECO:0000313" key="1">
    <source>
        <dbReference type="EMBL" id="SMB87936.1"/>
    </source>
</evidence>
<dbReference type="AlphaFoldDB" id="A0A1W1V3S2"/>
<keyword evidence="2" id="KW-1185">Reference proteome</keyword>
<name>A0A1W1V3S2_9PAST</name>
<accession>A0A1W1V3S2</accession>
<dbReference type="RefSeq" id="WP_084257666.1">
    <property type="nucleotide sequence ID" value="NZ_FWWV01000040.1"/>
</dbReference>
<gene>
    <name evidence="1" type="ORF">SAMN05660772_02776</name>
</gene>
<evidence type="ECO:0008006" key="3">
    <source>
        <dbReference type="Google" id="ProtNLM"/>
    </source>
</evidence>
<organism evidence="1 2">
    <name type="scientific">Pasteurella testudinis DSM 23072</name>
    <dbReference type="NCBI Taxonomy" id="1122938"/>
    <lineage>
        <taxon>Bacteria</taxon>
        <taxon>Pseudomonadati</taxon>
        <taxon>Pseudomonadota</taxon>
        <taxon>Gammaproteobacteria</taxon>
        <taxon>Pasteurellales</taxon>
        <taxon>Pasteurellaceae</taxon>
        <taxon>Pasteurella</taxon>
    </lineage>
</organism>
<dbReference type="STRING" id="1122938.SAMN05660772_02776"/>
<evidence type="ECO:0000313" key="2">
    <source>
        <dbReference type="Proteomes" id="UP000192408"/>
    </source>
</evidence>
<sequence>MTNKIENYFFKKNFIDIFNKERSIFINSIFDNCDIGLPNNIEDLPIIKNIEFNECVFLFCTFGPIILDNIKFKNIRFENYGIFWSPFLKNVIIDGKISSFRINKNIFLSDKNPELQKKANEFRQHFYKKIDWAIDISRAKFSNFDYSGIPGELFIRDPENQILIKKDKFFSLSLLDDKFKEKFDYVTMCLENFLDSDDYDIVIPVPLSKPKKIRQPILEGLLELRKQGFAEDN</sequence>
<proteinExistence type="predicted"/>
<protein>
    <recommendedName>
        <fullName evidence="3">Pentapeptide repeat-containing protein</fullName>
    </recommendedName>
</protein>
<reference evidence="2" key="1">
    <citation type="submission" date="2017-04" db="EMBL/GenBank/DDBJ databases">
        <authorList>
            <person name="Varghese N."/>
            <person name="Submissions S."/>
        </authorList>
    </citation>
    <scope>NUCLEOTIDE SEQUENCE [LARGE SCALE GENOMIC DNA]</scope>
    <source>
        <strain evidence="2">DSM 23072</strain>
    </source>
</reference>